<evidence type="ECO:0000313" key="7">
    <source>
        <dbReference type="Proteomes" id="UP000003163"/>
    </source>
</evidence>
<evidence type="ECO:0000256" key="3">
    <source>
        <dbReference type="ARBA" id="ARBA00022478"/>
    </source>
</evidence>
<dbReference type="OrthoDB" id="613763at2759"/>
<dbReference type="HOGENOM" id="CLU_033661_0_1_1"/>
<comment type="caution">
    <text evidence="6">The sequence shown here is derived from an EMBL/GenBank/DDBJ whole genome shotgun (WGS) entry which is preliminary data.</text>
</comment>
<keyword evidence="4" id="KW-0804">Transcription</keyword>
<reference evidence="7" key="2">
    <citation type="submission" date="2015-07" db="EMBL/GenBank/DDBJ databases">
        <title>Contrasting host-pathogen interactions and genome evolution in two generalist and specialist microsporidian pathogens of mosquitoes.</title>
        <authorList>
            <consortium name="The Broad Institute Genomics Platform"/>
            <consortium name="The Broad Institute Genome Sequencing Center for Infectious Disease"/>
            <person name="Cuomo C.A."/>
            <person name="Sanscrainte N.D."/>
            <person name="Goldberg J.M."/>
            <person name="Heiman D."/>
            <person name="Young S."/>
            <person name="Zeng Q."/>
            <person name="Becnel J.J."/>
            <person name="Birren B.W."/>
        </authorList>
    </citation>
    <scope>NUCLEOTIDE SEQUENCE [LARGE SCALE GENOMIC DNA]</scope>
    <source>
        <strain evidence="7">USNM 41457</strain>
    </source>
</reference>
<dbReference type="SUPFAM" id="SSF46785">
    <property type="entry name" value="Winged helix' DNA-binding domain"/>
    <property type="match status" value="2"/>
</dbReference>
<dbReference type="InterPro" id="IPR036388">
    <property type="entry name" value="WH-like_DNA-bd_sf"/>
</dbReference>
<dbReference type="AlphaFoldDB" id="J9DS32"/>
<evidence type="ECO:0000256" key="5">
    <source>
        <dbReference type="ARBA" id="ARBA00023242"/>
    </source>
</evidence>
<evidence type="ECO:0000256" key="4">
    <source>
        <dbReference type="ARBA" id="ARBA00023163"/>
    </source>
</evidence>
<dbReference type="InterPro" id="IPR016049">
    <property type="entry name" value="RNA_pol_Rpc34-like"/>
</dbReference>
<keyword evidence="3" id="KW-0240">DNA-directed RNA polymerase</keyword>
<dbReference type="InterPro" id="IPR036390">
    <property type="entry name" value="WH_DNA-bd_sf"/>
</dbReference>
<dbReference type="Pfam" id="PF05158">
    <property type="entry name" value="RNA_pol_Rpc34"/>
    <property type="match status" value="2"/>
</dbReference>
<dbReference type="InterPro" id="IPR007832">
    <property type="entry name" value="RNA_pol_Rpc34"/>
</dbReference>
<evidence type="ECO:0000313" key="6">
    <source>
        <dbReference type="EMBL" id="EJW05385.1"/>
    </source>
</evidence>
<dbReference type="GO" id="GO:0005666">
    <property type="term" value="C:RNA polymerase III complex"/>
    <property type="evidence" value="ECO:0007669"/>
    <property type="project" value="InterPro"/>
</dbReference>
<dbReference type="GO" id="GO:0005654">
    <property type="term" value="C:nucleoplasm"/>
    <property type="evidence" value="ECO:0007669"/>
    <property type="project" value="UniProtKB-ARBA"/>
</dbReference>
<dbReference type="PANTHER" id="PTHR12780">
    <property type="entry name" value="RNA POLYMERASE III DNA DIRECTED , 39KD SUBUNIT-RELATED"/>
    <property type="match status" value="1"/>
</dbReference>
<dbReference type="GO" id="GO:0005737">
    <property type="term" value="C:cytoplasm"/>
    <property type="evidence" value="ECO:0007669"/>
    <property type="project" value="UniProtKB-ARBA"/>
</dbReference>
<dbReference type="Gene3D" id="1.10.10.10">
    <property type="entry name" value="Winged helix-like DNA-binding domain superfamily/Winged helix DNA-binding domain"/>
    <property type="match status" value="2"/>
</dbReference>
<keyword evidence="5" id="KW-0539">Nucleus</keyword>
<dbReference type="Proteomes" id="UP000003163">
    <property type="component" value="Unassembled WGS sequence"/>
</dbReference>
<dbReference type="InParanoid" id="J9DS32"/>
<gene>
    <name evidence="6" type="ORF">EDEG_00049</name>
</gene>
<dbReference type="FunFam" id="1.10.10.10:FF:000116">
    <property type="entry name" value="DNA-directed RNA polymerase III subunit RPC6"/>
    <property type="match status" value="1"/>
</dbReference>
<organism evidence="6 7">
    <name type="scientific">Edhazardia aedis (strain USNM 41457)</name>
    <name type="common">Microsporidian parasite</name>
    <dbReference type="NCBI Taxonomy" id="1003232"/>
    <lineage>
        <taxon>Eukaryota</taxon>
        <taxon>Fungi</taxon>
        <taxon>Fungi incertae sedis</taxon>
        <taxon>Microsporidia</taxon>
        <taxon>Edhazardia</taxon>
    </lineage>
</organism>
<sequence length="234" mass="27151">MQDLLDFILSKEDGVCEDEIKTNFPDLSKKETAKILSNLLKTKKIDIYGSGSSLVYKKPASSFDEERIIYQLIAETNGKGLWLRDIKMKSNIPQNLINKILQQMENKKIIKSIKSVKNNRKIYVLYSDKVCEDVTGGVWFNDGEIDDEFFNCVVKLVIKYLNDNYANEIYYKNFPSAEEIHKHIERCKISSVQLNLSDVESLLKVMVYDEYIQELETEVGTLYRLTKNPNSFVF</sequence>
<accession>J9DS32</accession>
<protein>
    <recommendedName>
        <fullName evidence="8">DNA-directed RNA polymerase III subunit RPC6</fullName>
    </recommendedName>
</protein>
<keyword evidence="7" id="KW-1185">Reference proteome</keyword>
<dbReference type="GO" id="GO:0006383">
    <property type="term" value="P:transcription by RNA polymerase III"/>
    <property type="evidence" value="ECO:0007669"/>
    <property type="project" value="InterPro"/>
</dbReference>
<reference evidence="6 7" key="1">
    <citation type="submission" date="2011-08" db="EMBL/GenBank/DDBJ databases">
        <authorList>
            <person name="Liu Z.J."/>
            <person name="Shi F.L."/>
            <person name="Lu J.Q."/>
            <person name="Li M."/>
            <person name="Wang Z.L."/>
        </authorList>
    </citation>
    <scope>NUCLEOTIDE SEQUENCE [LARGE SCALE GENOMIC DNA]</scope>
    <source>
        <strain evidence="6 7">USNM 41457</strain>
    </source>
</reference>
<dbReference type="VEuPathDB" id="MicrosporidiaDB:EDEG_00049"/>
<proteinExistence type="inferred from homology"/>
<evidence type="ECO:0000256" key="2">
    <source>
        <dbReference type="ARBA" id="ARBA00011038"/>
    </source>
</evidence>
<dbReference type="STRING" id="1003232.J9DS32"/>
<comment type="subcellular location">
    <subcellularLocation>
        <location evidence="1">Nucleus</location>
    </subcellularLocation>
</comment>
<dbReference type="EMBL" id="AFBI03000001">
    <property type="protein sequence ID" value="EJW05385.1"/>
    <property type="molecule type" value="Genomic_DNA"/>
</dbReference>
<comment type="similarity">
    <text evidence="2">Belongs to the eukaryotic RPC34/RPC39 RNA polymerase subunit family.</text>
</comment>
<dbReference type="FunCoup" id="J9DS32">
    <property type="interactions" value="151"/>
</dbReference>
<evidence type="ECO:0008006" key="8">
    <source>
        <dbReference type="Google" id="ProtNLM"/>
    </source>
</evidence>
<dbReference type="OMA" id="QGCTIRD"/>
<name>J9DS32_EDHAE</name>
<evidence type="ECO:0000256" key="1">
    <source>
        <dbReference type="ARBA" id="ARBA00004123"/>
    </source>
</evidence>